<keyword evidence="2" id="KW-0812">Transmembrane</keyword>
<keyword evidence="2" id="KW-1133">Transmembrane helix</keyword>
<evidence type="ECO:0000313" key="5">
    <source>
        <dbReference type="Proteomes" id="UP000239480"/>
    </source>
</evidence>
<evidence type="ECO:0000259" key="3">
    <source>
        <dbReference type="Pfam" id="PF09835"/>
    </source>
</evidence>
<reference evidence="4 5" key="1">
    <citation type="submission" date="2018-03" db="EMBL/GenBank/DDBJ databases">
        <title>Genomic Encyclopedia of Archaeal and Bacterial Type Strains, Phase II (KMG-II): from individual species to whole genera.</title>
        <authorList>
            <person name="Goeker M."/>
        </authorList>
    </citation>
    <scope>NUCLEOTIDE SEQUENCE [LARGE SCALE GENOMIC DNA]</scope>
    <source>
        <strain evidence="4 5">DSM 29328</strain>
    </source>
</reference>
<dbReference type="EMBL" id="PVTD01000014">
    <property type="protein sequence ID" value="PRY20273.1"/>
    <property type="molecule type" value="Genomic_DNA"/>
</dbReference>
<comment type="caution">
    <text evidence="4">The sequence shown here is derived from an EMBL/GenBank/DDBJ whole genome shotgun (WGS) entry which is preliminary data.</text>
</comment>
<keyword evidence="5" id="KW-1185">Reference proteome</keyword>
<dbReference type="PANTHER" id="PTHR40547:SF1">
    <property type="entry name" value="SLL0298 PROTEIN"/>
    <property type="match status" value="1"/>
</dbReference>
<feature type="domain" description="DUF2062" evidence="3">
    <location>
        <begin position="27"/>
        <end position="210"/>
    </location>
</feature>
<dbReference type="PANTHER" id="PTHR40547">
    <property type="entry name" value="SLL0298 PROTEIN"/>
    <property type="match status" value="1"/>
</dbReference>
<dbReference type="Pfam" id="PF09835">
    <property type="entry name" value="DUF2062"/>
    <property type="match status" value="1"/>
</dbReference>
<dbReference type="AlphaFoldDB" id="A0A2T0RGH4"/>
<evidence type="ECO:0000256" key="1">
    <source>
        <dbReference type="SAM" id="MobiDB-lite"/>
    </source>
</evidence>
<gene>
    <name evidence="4" type="ORF">CLV78_11458</name>
</gene>
<proteinExistence type="predicted"/>
<accession>A0A2T0RGH4</accession>
<dbReference type="Proteomes" id="UP000239480">
    <property type="component" value="Unassembled WGS sequence"/>
</dbReference>
<protein>
    <recommendedName>
        <fullName evidence="3">DUF2062 domain-containing protein</fullName>
    </recommendedName>
</protein>
<dbReference type="RefSeq" id="WP_106207948.1">
    <property type="nucleotide sequence ID" value="NZ_PVTD01000014.1"/>
</dbReference>
<name>A0A2T0RGH4_9RHOB</name>
<evidence type="ECO:0000313" key="4">
    <source>
        <dbReference type="EMBL" id="PRY20273.1"/>
    </source>
</evidence>
<dbReference type="OrthoDB" id="7360463at2"/>
<organism evidence="4 5">
    <name type="scientific">Aliiruegeria haliotis</name>
    <dbReference type="NCBI Taxonomy" id="1280846"/>
    <lineage>
        <taxon>Bacteria</taxon>
        <taxon>Pseudomonadati</taxon>
        <taxon>Pseudomonadota</taxon>
        <taxon>Alphaproteobacteria</taxon>
        <taxon>Rhodobacterales</taxon>
        <taxon>Roseobacteraceae</taxon>
        <taxon>Aliiruegeria</taxon>
    </lineage>
</organism>
<feature type="transmembrane region" description="Helical" evidence="2">
    <location>
        <begin position="175"/>
        <end position="205"/>
    </location>
</feature>
<evidence type="ECO:0000256" key="2">
    <source>
        <dbReference type="SAM" id="Phobius"/>
    </source>
</evidence>
<feature type="transmembrane region" description="Helical" evidence="2">
    <location>
        <begin position="46"/>
        <end position="73"/>
    </location>
</feature>
<dbReference type="InterPro" id="IPR018639">
    <property type="entry name" value="DUF2062"/>
</dbReference>
<feature type="region of interest" description="Disordered" evidence="1">
    <location>
        <begin position="219"/>
        <end position="242"/>
    </location>
</feature>
<sequence>MVFKRRDKRNWLQVVAESLWPRGGWGRAAIYVKHRIRRLPDKPHRIARGIFCGVFVSFTPFYGLHFLTAFLVAKAIGGNMLAALLATFFGNPVTFPFIAAIALKTGYWLLGLDVSPEIRGHLQEQINSGEFAEEMNSNLMTKFSGAFADLWTNFKALFTEDIANWDRLGIFYDQVFLPFLVGGILPGLITGLVAYHVTLPLITAYQNRRQSQLKRKLSDMRKASKAKISDTGAKRPSAVAGK</sequence>
<keyword evidence="2" id="KW-0472">Membrane</keyword>
<feature type="transmembrane region" description="Helical" evidence="2">
    <location>
        <begin position="80"/>
        <end position="103"/>
    </location>
</feature>